<evidence type="ECO:0008006" key="4">
    <source>
        <dbReference type="Google" id="ProtNLM"/>
    </source>
</evidence>
<sequence length="296" mass="34256">MNIRKRALVFLMAFIGCKTTFAITLADSTKNKTTSIFNPKNSKDYSNKGRFYVHWGYNFSFYSKSNIHFKGPGYNFTLHKVHAADRPSKLNWDYINPVEITIPQFNFHFGYYIKDNYSISLGWDHMKYVVNTPQKVTITGYIHPEISNPAIQTGAYAGTYDHEEFEIKEDFVTFEHTDGYNFATVSLERYDDIWVAHNKKQYLTMETGFDTGLLIPRTDATLFGVGKNHYWNVAGWGASAKVGAKFFFSKHFFLQGSFKSGFTNLSRIRTTGRKAFDNARQNINFFEHYYVLGFVI</sequence>
<evidence type="ECO:0000256" key="1">
    <source>
        <dbReference type="SAM" id="SignalP"/>
    </source>
</evidence>
<dbReference type="Proteomes" id="UP000000310">
    <property type="component" value="Chromosome"/>
</dbReference>
<reference evidence="3" key="2">
    <citation type="submission" date="2011-02" db="EMBL/GenBank/DDBJ databases">
        <title>The complete genome of Pedobacter saltans DSM 12145.</title>
        <authorList>
            <consortium name="US DOE Joint Genome Institute (JGI-PGF)"/>
            <person name="Lucas S."/>
            <person name="Copeland A."/>
            <person name="Lapidus A."/>
            <person name="Bruce D."/>
            <person name="Goodwin L."/>
            <person name="Pitluck S."/>
            <person name="Kyrpides N."/>
            <person name="Mavromatis K."/>
            <person name="Pagani I."/>
            <person name="Ivanova N."/>
            <person name="Ovchinnikova G."/>
            <person name="Lu M."/>
            <person name="Detter J.C."/>
            <person name="Han C."/>
            <person name="Land M."/>
            <person name="Hauser L."/>
            <person name="Markowitz V."/>
            <person name="Cheng J.-F."/>
            <person name="Hugenholtz P."/>
            <person name="Woyke T."/>
            <person name="Wu D."/>
            <person name="Tindall B."/>
            <person name="Pomrenke H.G."/>
            <person name="Brambilla E."/>
            <person name="Klenk H.-P."/>
            <person name="Eisen J.A."/>
        </authorList>
    </citation>
    <scope>NUCLEOTIDE SEQUENCE [LARGE SCALE GENOMIC DNA]</scope>
    <source>
        <strain evidence="3">ATCC 51119 / DSM 12145 / JCM 21818 / LMG 10337 / NBRC 100064 / NCIMB 13643</strain>
    </source>
</reference>
<organism evidence="2 3">
    <name type="scientific">Pseudopedobacter saltans (strain ATCC 51119 / DSM 12145 / JCM 21818 / CCUG 39354 / LMG 10337 / NBRC 100064 / NCIMB 13643)</name>
    <name type="common">Pedobacter saltans</name>
    <dbReference type="NCBI Taxonomy" id="762903"/>
    <lineage>
        <taxon>Bacteria</taxon>
        <taxon>Pseudomonadati</taxon>
        <taxon>Bacteroidota</taxon>
        <taxon>Sphingobacteriia</taxon>
        <taxon>Sphingobacteriales</taxon>
        <taxon>Sphingobacteriaceae</taxon>
        <taxon>Pseudopedobacter</taxon>
    </lineage>
</organism>
<dbReference type="STRING" id="762903.Pedsa_2446"/>
<dbReference type="eggNOG" id="ENOG502Z8RB">
    <property type="taxonomic scope" value="Bacteria"/>
</dbReference>
<keyword evidence="1" id="KW-0732">Signal</keyword>
<dbReference type="EMBL" id="CP002545">
    <property type="protein sequence ID" value="ADY52992.1"/>
    <property type="molecule type" value="Genomic_DNA"/>
</dbReference>
<accession>F0SES6</accession>
<proteinExistence type="predicted"/>
<feature type="chain" id="PRO_5003256907" description="Outermembrane protein" evidence="1">
    <location>
        <begin position="23"/>
        <end position="296"/>
    </location>
</feature>
<gene>
    <name evidence="2" type="ordered locus">Pedsa_2446</name>
</gene>
<protein>
    <recommendedName>
        <fullName evidence="4">Outermembrane protein</fullName>
    </recommendedName>
</protein>
<feature type="signal peptide" evidence="1">
    <location>
        <begin position="1"/>
        <end position="22"/>
    </location>
</feature>
<name>F0SES6_PSESL</name>
<dbReference type="RefSeq" id="WP_013633477.1">
    <property type="nucleotide sequence ID" value="NC_015177.1"/>
</dbReference>
<keyword evidence="3" id="KW-1185">Reference proteome</keyword>
<dbReference type="AlphaFoldDB" id="F0SES6"/>
<dbReference type="PROSITE" id="PS51257">
    <property type="entry name" value="PROKAR_LIPOPROTEIN"/>
    <property type="match status" value="1"/>
</dbReference>
<evidence type="ECO:0000313" key="2">
    <source>
        <dbReference type="EMBL" id="ADY52992.1"/>
    </source>
</evidence>
<dbReference type="KEGG" id="psn:Pedsa_2446"/>
<dbReference type="HOGENOM" id="CLU_079006_0_0_10"/>
<reference evidence="2 3" key="1">
    <citation type="journal article" date="2011" name="Stand. Genomic Sci.">
        <title>Complete genome sequence of the gliding, heparinolytic Pedobacter saltans type strain (113).</title>
        <authorList>
            <person name="Liolios K."/>
            <person name="Sikorski J."/>
            <person name="Lu M."/>
            <person name="Nolan M."/>
            <person name="Lapidus A."/>
            <person name="Lucas S."/>
            <person name="Hammon N."/>
            <person name="Deshpande S."/>
            <person name="Cheng J.F."/>
            <person name="Tapia R."/>
            <person name="Han C."/>
            <person name="Goodwin L."/>
            <person name="Pitluck S."/>
            <person name="Huntemann M."/>
            <person name="Ivanova N."/>
            <person name="Pagani I."/>
            <person name="Mavromatis K."/>
            <person name="Ovchinikova G."/>
            <person name="Pati A."/>
            <person name="Chen A."/>
            <person name="Palaniappan K."/>
            <person name="Land M."/>
            <person name="Hauser L."/>
            <person name="Brambilla E.M."/>
            <person name="Kotsyurbenko O."/>
            <person name="Rohde M."/>
            <person name="Tindall B.J."/>
            <person name="Abt B."/>
            <person name="Goker M."/>
            <person name="Detter J.C."/>
            <person name="Woyke T."/>
            <person name="Bristow J."/>
            <person name="Eisen J.A."/>
            <person name="Markowitz V."/>
            <person name="Hugenholtz P."/>
            <person name="Klenk H.P."/>
            <person name="Kyrpides N.C."/>
        </authorList>
    </citation>
    <scope>NUCLEOTIDE SEQUENCE [LARGE SCALE GENOMIC DNA]</scope>
    <source>
        <strain evidence="3">ATCC 51119 / DSM 12145 / JCM 21818 / LMG 10337 / NBRC 100064 / NCIMB 13643</strain>
    </source>
</reference>
<evidence type="ECO:0000313" key="3">
    <source>
        <dbReference type="Proteomes" id="UP000000310"/>
    </source>
</evidence>